<dbReference type="Pfam" id="PF13650">
    <property type="entry name" value="Asp_protease_2"/>
    <property type="match status" value="1"/>
</dbReference>
<evidence type="ECO:0000313" key="1">
    <source>
        <dbReference type="EMBL" id="RIW29187.1"/>
    </source>
</evidence>
<dbReference type="Gene3D" id="2.40.70.10">
    <property type="entry name" value="Acid Proteases"/>
    <property type="match status" value="2"/>
</dbReference>
<dbReference type="InterPro" id="IPR021109">
    <property type="entry name" value="Peptidase_aspartic_dom_sf"/>
</dbReference>
<evidence type="ECO:0008006" key="3">
    <source>
        <dbReference type="Google" id="ProtNLM"/>
    </source>
</evidence>
<reference evidence="1 2" key="1">
    <citation type="submission" date="2018-09" db="EMBL/GenBank/DDBJ databases">
        <title>Bacillus saliacetes sp. nov., isolated from Thai shrimp paste (Ka-pi).</title>
        <authorList>
            <person name="Daroonpunt R."/>
            <person name="Tanasupawat S."/>
            <person name="Yiamsombut S."/>
        </authorList>
    </citation>
    <scope>NUCLEOTIDE SEQUENCE [LARGE SCALE GENOMIC DNA]</scope>
    <source>
        <strain evidence="1 2">SKP7-4</strain>
    </source>
</reference>
<gene>
    <name evidence="1" type="ORF">D3H55_19525</name>
</gene>
<sequence length="380" mass="42047">MKGMEELKTFEFSEHEPGYNGFAAALVSITKGEDLTAAEQLKQLYTAGGDSTLKQQAAKLLFDLYFANSAWGHMETLGLLDEPGIETSNRLIAKACHKSETAIYSLPESPVHIPMKPSLSGCPTIEITVNGKKKFFWLDTGAGMTVVSNSLAHECGMTLLKEKEMVVGNSTNQDLETGLTFIESIEIEGVLITKHPSLVLADNLLEIEIPHLNETMIIDGIIGWDIIQHMHIEIDYKQNQVMIQKPVQKEAKEQNLFFCGAPFVKAQGPYGRRLYFGLDTGANKTHFGQPLLTKLDGLTVKSRILHGGGLGDIKERETKSIESLSIQFNDSQTLSLQNVRMMLSDFGTFFTPDGVFGSDIAKDGRLIIDYENRRLEVISS</sequence>
<proteinExistence type="predicted"/>
<dbReference type="SUPFAM" id="SSF50630">
    <property type="entry name" value="Acid proteases"/>
    <property type="match status" value="1"/>
</dbReference>
<protein>
    <recommendedName>
        <fullName evidence="3">Peptidase A2 domain-containing protein</fullName>
    </recommendedName>
</protein>
<keyword evidence="2" id="KW-1185">Reference proteome</keyword>
<organism evidence="1 2">
    <name type="scientific">Bacillus salacetis</name>
    <dbReference type="NCBI Taxonomy" id="2315464"/>
    <lineage>
        <taxon>Bacteria</taxon>
        <taxon>Bacillati</taxon>
        <taxon>Bacillota</taxon>
        <taxon>Bacilli</taxon>
        <taxon>Bacillales</taxon>
        <taxon>Bacillaceae</taxon>
        <taxon>Bacillus</taxon>
    </lineage>
</organism>
<dbReference type="OrthoDB" id="2812760at2"/>
<accession>A0A3A1QUV8</accession>
<dbReference type="EMBL" id="QXIR01000035">
    <property type="protein sequence ID" value="RIW29187.1"/>
    <property type="molecule type" value="Genomic_DNA"/>
</dbReference>
<evidence type="ECO:0000313" key="2">
    <source>
        <dbReference type="Proteomes" id="UP000265801"/>
    </source>
</evidence>
<dbReference type="Proteomes" id="UP000265801">
    <property type="component" value="Unassembled WGS sequence"/>
</dbReference>
<comment type="caution">
    <text evidence="1">The sequence shown here is derived from an EMBL/GenBank/DDBJ whole genome shotgun (WGS) entry which is preliminary data.</text>
</comment>
<dbReference type="AlphaFoldDB" id="A0A3A1QUV8"/>
<name>A0A3A1QUV8_9BACI</name>